<dbReference type="EMBL" id="JARQWQ010000057">
    <property type="protein sequence ID" value="KAK2556198.1"/>
    <property type="molecule type" value="Genomic_DNA"/>
</dbReference>
<reference evidence="1" key="1">
    <citation type="journal article" date="2023" name="G3 (Bethesda)">
        <title>Whole genome assembly and annotation of the endangered Caribbean coral Acropora cervicornis.</title>
        <authorList>
            <person name="Selwyn J.D."/>
            <person name="Vollmer S.V."/>
        </authorList>
    </citation>
    <scope>NUCLEOTIDE SEQUENCE</scope>
    <source>
        <strain evidence="1">K2</strain>
    </source>
</reference>
<reference evidence="1" key="2">
    <citation type="journal article" date="2023" name="Science">
        <title>Genomic signatures of disease resistance in endangered staghorn corals.</title>
        <authorList>
            <person name="Vollmer S.V."/>
            <person name="Selwyn J.D."/>
            <person name="Despard B.A."/>
            <person name="Roesel C.L."/>
        </authorList>
    </citation>
    <scope>NUCLEOTIDE SEQUENCE</scope>
    <source>
        <strain evidence="1">K2</strain>
    </source>
</reference>
<comment type="caution">
    <text evidence="1">The sequence shown here is derived from an EMBL/GenBank/DDBJ whole genome shotgun (WGS) entry which is preliminary data.</text>
</comment>
<gene>
    <name evidence="1" type="ORF">P5673_021801</name>
</gene>
<protein>
    <submittedName>
        <fullName evidence="1">Uncharacterized protein</fullName>
    </submittedName>
</protein>
<sequence length="365" mass="41716">MCGDPGTLYQGRETLPLRSVCSLRGDKRETFHRPGLLAQLAERGADNAKVVQELGHAVAYNNDNAIHRYVKLLMALPYLPHQEIPASFQCLKLQATTPVLHELVDYVNNQWINTNTFPPSSWSVYGQPVRTNNDIEGWHNSLNRRPGGRVHLPFYLLIQLLHRESSVCTVQLRLVNARKLQRIQRKKYRALQARIFGYWEDYAGSKISSRRLLKGYSHLAYGPTEDSALVTTTHMEMVREIHGQTECLPHRGPSSLKRQTLALRSVWSLRDDKRETFYRPGLLAQLAERGADNAKVVSSSLTWTKIGEHVAFFFNQYYLHSRSCLLWQSFDSGDVTLALAESFFCLTFNPSTLHFLARFISSRPS</sequence>
<evidence type="ECO:0000313" key="1">
    <source>
        <dbReference type="EMBL" id="KAK2556198.1"/>
    </source>
</evidence>
<name>A0AAD9Q7R6_ACRCE</name>
<keyword evidence="2" id="KW-1185">Reference proteome</keyword>
<organism evidence="1 2">
    <name type="scientific">Acropora cervicornis</name>
    <name type="common">Staghorn coral</name>
    <dbReference type="NCBI Taxonomy" id="6130"/>
    <lineage>
        <taxon>Eukaryota</taxon>
        <taxon>Metazoa</taxon>
        <taxon>Cnidaria</taxon>
        <taxon>Anthozoa</taxon>
        <taxon>Hexacorallia</taxon>
        <taxon>Scleractinia</taxon>
        <taxon>Astrocoeniina</taxon>
        <taxon>Acroporidae</taxon>
        <taxon>Acropora</taxon>
    </lineage>
</organism>
<dbReference type="Proteomes" id="UP001249851">
    <property type="component" value="Unassembled WGS sequence"/>
</dbReference>
<evidence type="ECO:0000313" key="2">
    <source>
        <dbReference type="Proteomes" id="UP001249851"/>
    </source>
</evidence>
<dbReference type="AlphaFoldDB" id="A0AAD9Q7R6"/>
<proteinExistence type="predicted"/>
<accession>A0AAD9Q7R6</accession>